<evidence type="ECO:0000313" key="1">
    <source>
        <dbReference type="EMBL" id="CCI10591.1"/>
    </source>
</evidence>
<organism evidence="1 2">
    <name type="scientific">Albugo candida</name>
    <dbReference type="NCBI Taxonomy" id="65357"/>
    <lineage>
        <taxon>Eukaryota</taxon>
        <taxon>Sar</taxon>
        <taxon>Stramenopiles</taxon>
        <taxon>Oomycota</taxon>
        <taxon>Peronosporomycetes</taxon>
        <taxon>Albuginales</taxon>
        <taxon>Albuginaceae</taxon>
        <taxon>Albugo</taxon>
    </lineage>
</organism>
<keyword evidence="2" id="KW-1185">Reference proteome</keyword>
<protein>
    <submittedName>
        <fullName evidence="1">Uncharacterized protein</fullName>
    </submittedName>
</protein>
<evidence type="ECO:0000313" key="2">
    <source>
        <dbReference type="Proteomes" id="UP000053237"/>
    </source>
</evidence>
<reference evidence="1 2" key="1">
    <citation type="submission" date="2012-05" db="EMBL/GenBank/DDBJ databases">
        <title>Recombination and specialization in a pathogen metapopulation.</title>
        <authorList>
            <person name="Gardiner A."/>
            <person name="Kemen E."/>
            <person name="Schultz-Larsen T."/>
            <person name="MacLean D."/>
            <person name="Van Oosterhout C."/>
            <person name="Jones J.D.G."/>
        </authorList>
    </citation>
    <scope>NUCLEOTIDE SEQUENCE [LARGE SCALE GENOMIC DNA]</scope>
    <source>
        <strain evidence="1 2">Ac Nc2</strain>
    </source>
</reference>
<gene>
    <name evidence="1" type="ORF">BN9_108900</name>
</gene>
<proteinExistence type="predicted"/>
<comment type="caution">
    <text evidence="1">The sequence shown here is derived from an EMBL/GenBank/DDBJ whole genome shotgun (WGS) entry which is preliminary data.</text>
</comment>
<dbReference type="Proteomes" id="UP000053237">
    <property type="component" value="Unassembled WGS sequence"/>
</dbReference>
<sequence length="159" mass="18969">MERLRRNSPKANMKVPIKRIHVYRSHCSRCTAVQADKQYDRMMLDRSEQSKERLHENQLCDLMNFDHRSTATKRSLLQPHPFLHSIACVHQSLSIKFCNKSNDCFEWERFFLVHITAPRSLERKLFFPESEFSIPRQRNGSSIELARMVAERREIFMSN</sequence>
<dbReference type="AlphaFoldDB" id="A0A024FU89"/>
<dbReference type="InParanoid" id="A0A024FU89"/>
<name>A0A024FU89_9STRA</name>
<dbReference type="EMBL" id="CAIX01000309">
    <property type="protein sequence ID" value="CCI10591.1"/>
    <property type="molecule type" value="Genomic_DNA"/>
</dbReference>
<accession>A0A024FU89</accession>